<protein>
    <submittedName>
        <fullName evidence="2">Uncharacterized protein</fullName>
    </submittedName>
</protein>
<proteinExistence type="predicted"/>
<organism evidence="2 3">
    <name type="scientific">Colletotrichum higginsianum (strain IMI 349063)</name>
    <name type="common">Crucifer anthracnose fungus</name>
    <dbReference type="NCBI Taxonomy" id="759273"/>
    <lineage>
        <taxon>Eukaryota</taxon>
        <taxon>Fungi</taxon>
        <taxon>Dikarya</taxon>
        <taxon>Ascomycota</taxon>
        <taxon>Pezizomycotina</taxon>
        <taxon>Sordariomycetes</taxon>
        <taxon>Hypocreomycetidae</taxon>
        <taxon>Glomerellales</taxon>
        <taxon>Glomerellaceae</taxon>
        <taxon>Colletotrichum</taxon>
        <taxon>Colletotrichum destructivum species complex</taxon>
    </lineage>
</organism>
<evidence type="ECO:0000313" key="3">
    <source>
        <dbReference type="Proteomes" id="UP000007174"/>
    </source>
</evidence>
<evidence type="ECO:0000313" key="2">
    <source>
        <dbReference type="EMBL" id="CCF39534.1"/>
    </source>
</evidence>
<reference evidence="3" key="1">
    <citation type="journal article" date="2012" name="Nat. Genet.">
        <title>Lifestyle transitions in plant pathogenic Colletotrichum fungi deciphered by genome and transcriptome analyses.</title>
        <authorList>
            <person name="O'Connell R.J."/>
            <person name="Thon M.R."/>
            <person name="Hacquard S."/>
            <person name="Amyotte S.G."/>
            <person name="Kleemann J."/>
            <person name="Torres M.F."/>
            <person name="Damm U."/>
            <person name="Buiate E.A."/>
            <person name="Epstein L."/>
            <person name="Alkan N."/>
            <person name="Altmueller J."/>
            <person name="Alvarado-Balderrama L."/>
            <person name="Bauser C.A."/>
            <person name="Becker C."/>
            <person name="Birren B.W."/>
            <person name="Chen Z."/>
            <person name="Choi J."/>
            <person name="Crouch J.A."/>
            <person name="Duvick J.P."/>
            <person name="Farman M.A."/>
            <person name="Gan P."/>
            <person name="Heiman D."/>
            <person name="Henrissat B."/>
            <person name="Howard R.J."/>
            <person name="Kabbage M."/>
            <person name="Koch C."/>
            <person name="Kracher B."/>
            <person name="Kubo Y."/>
            <person name="Law A.D."/>
            <person name="Lebrun M.-H."/>
            <person name="Lee Y.-H."/>
            <person name="Miyara I."/>
            <person name="Moore N."/>
            <person name="Neumann U."/>
            <person name="Nordstroem K."/>
            <person name="Panaccione D.G."/>
            <person name="Panstruga R."/>
            <person name="Place M."/>
            <person name="Proctor R.H."/>
            <person name="Prusky D."/>
            <person name="Rech G."/>
            <person name="Reinhardt R."/>
            <person name="Rollins J.A."/>
            <person name="Rounsley S."/>
            <person name="Schardl C.L."/>
            <person name="Schwartz D.C."/>
            <person name="Shenoy N."/>
            <person name="Shirasu K."/>
            <person name="Sikhakolli U.R."/>
            <person name="Stueber K."/>
            <person name="Sukno S.A."/>
            <person name="Sweigard J.A."/>
            <person name="Takano Y."/>
            <person name="Takahara H."/>
            <person name="Trail F."/>
            <person name="van der Does H.C."/>
            <person name="Voll L.M."/>
            <person name="Will I."/>
            <person name="Young S."/>
            <person name="Zeng Q."/>
            <person name="Zhang J."/>
            <person name="Zhou S."/>
            <person name="Dickman M.B."/>
            <person name="Schulze-Lefert P."/>
            <person name="Ver Loren van Themaat E."/>
            <person name="Ma L.-J."/>
            <person name="Vaillancourt L.J."/>
        </authorList>
    </citation>
    <scope>NUCLEOTIDE SEQUENCE [LARGE SCALE GENOMIC DNA]</scope>
    <source>
        <strain evidence="3">IMI 349063</strain>
    </source>
</reference>
<feature type="region of interest" description="Disordered" evidence="1">
    <location>
        <begin position="87"/>
        <end position="115"/>
    </location>
</feature>
<dbReference type="AlphaFoldDB" id="H1VH31"/>
<evidence type="ECO:0000256" key="1">
    <source>
        <dbReference type="SAM" id="MobiDB-lite"/>
    </source>
</evidence>
<dbReference type="EMBL" id="CACQ02003552">
    <property type="protein sequence ID" value="CCF39534.1"/>
    <property type="molecule type" value="Genomic_DNA"/>
</dbReference>
<sequence>MSGWPALLSCQLKTQQGSGEAEVSQPWSCLISDMLQRARNVKSSMTNGATAGDETRFRAECVYSVVLGCMPIILGPTRERVQEAGVSQRLQDESSPSALPACQADREADRRRGRGRVTGTVVGVAVDRSDHLWQDIVGWKEGERERETWWADPTGVEALTKAYTVTR</sequence>
<accession>H1VH31</accession>
<dbReference type="Proteomes" id="UP000007174">
    <property type="component" value="Unassembled WGS sequence"/>
</dbReference>
<name>H1VH31_COLHI</name>
<dbReference type="HOGENOM" id="CLU_1594407_0_0_1"/>
<gene>
    <name evidence="2" type="ORF">CH063_10347</name>
</gene>